<proteinExistence type="predicted"/>
<evidence type="ECO:0000313" key="2">
    <source>
        <dbReference type="EMBL" id="KAF3328467.1"/>
    </source>
</evidence>
<name>A0A833V898_9POAL</name>
<dbReference type="Pfam" id="PF01190">
    <property type="entry name" value="Pollen_Ole_e_1"/>
    <property type="match status" value="1"/>
</dbReference>
<dbReference type="PANTHER" id="PTHR33470">
    <property type="entry name" value="OS01G0164075 PROTEIN"/>
    <property type="match status" value="1"/>
</dbReference>
<dbReference type="Proteomes" id="UP000623129">
    <property type="component" value="Unassembled WGS sequence"/>
</dbReference>
<evidence type="ECO:0000313" key="3">
    <source>
        <dbReference type="Proteomes" id="UP000623129"/>
    </source>
</evidence>
<accession>A0A833V898</accession>
<gene>
    <name evidence="2" type="ORF">FCM35_KLT07073</name>
</gene>
<dbReference type="GO" id="GO:0071944">
    <property type="term" value="C:cell periphery"/>
    <property type="evidence" value="ECO:0007669"/>
    <property type="project" value="TreeGrafter"/>
</dbReference>
<protein>
    <submittedName>
        <fullName evidence="2">Non-classical arabinogalactan protein 30</fullName>
    </submittedName>
</protein>
<dbReference type="EMBL" id="SWLB01000016">
    <property type="protein sequence ID" value="KAF3328467.1"/>
    <property type="molecule type" value="Genomic_DNA"/>
</dbReference>
<keyword evidence="1" id="KW-0732">Signal</keyword>
<evidence type="ECO:0000256" key="1">
    <source>
        <dbReference type="ARBA" id="ARBA00022729"/>
    </source>
</evidence>
<dbReference type="AlphaFoldDB" id="A0A833V898"/>
<organism evidence="2 3">
    <name type="scientific">Carex littledalei</name>
    <dbReference type="NCBI Taxonomy" id="544730"/>
    <lineage>
        <taxon>Eukaryota</taxon>
        <taxon>Viridiplantae</taxon>
        <taxon>Streptophyta</taxon>
        <taxon>Embryophyta</taxon>
        <taxon>Tracheophyta</taxon>
        <taxon>Spermatophyta</taxon>
        <taxon>Magnoliopsida</taxon>
        <taxon>Liliopsida</taxon>
        <taxon>Poales</taxon>
        <taxon>Cyperaceae</taxon>
        <taxon>Cyperoideae</taxon>
        <taxon>Cariceae</taxon>
        <taxon>Carex</taxon>
        <taxon>Carex subgen. Euthyceras</taxon>
    </lineage>
</organism>
<keyword evidence="3" id="KW-1185">Reference proteome</keyword>
<dbReference type="OrthoDB" id="679510at2759"/>
<dbReference type="PANTHER" id="PTHR33470:SF22">
    <property type="entry name" value="POLLEN OLE E 1 ALLERGEN AND EXTENSIN FAMILY PROTEIN"/>
    <property type="match status" value="1"/>
</dbReference>
<sequence length="154" mass="16799">MHSEVSATIPSHHTISGPTNYTAITIGGEVFCRSCKHPGYANYLDTSRVKGALVRVSCFDKDWKLISVTTTSDAGGFFYMTWADVASFNPSRCKAYIDWSPLSFCSVPIFWPGTYGANLYLVEVNPVPGGKQGTYSPGVLLLGPPNWARCPSKH</sequence>
<reference evidence="2" key="1">
    <citation type="submission" date="2020-01" db="EMBL/GenBank/DDBJ databases">
        <title>Genome sequence of Kobresia littledalei, the first chromosome-level genome in the family Cyperaceae.</title>
        <authorList>
            <person name="Qu G."/>
        </authorList>
    </citation>
    <scope>NUCLEOTIDE SEQUENCE</scope>
    <source>
        <strain evidence="2">C.B.Clarke</strain>
        <tissue evidence="2">Leaf</tissue>
    </source>
</reference>
<comment type="caution">
    <text evidence="2">The sequence shown here is derived from an EMBL/GenBank/DDBJ whole genome shotgun (WGS) entry which is preliminary data.</text>
</comment>